<feature type="signal peptide" evidence="1">
    <location>
        <begin position="1"/>
        <end position="24"/>
    </location>
</feature>
<organism evidence="2 3">
    <name type="scientific">Alicyclobacillus acidoterrestris (strain ATCC 49025 / DSM 3922 / CIP 106132 / NCIMB 13137 / GD3B)</name>
    <dbReference type="NCBI Taxonomy" id="1356854"/>
    <lineage>
        <taxon>Bacteria</taxon>
        <taxon>Bacillati</taxon>
        <taxon>Bacillota</taxon>
        <taxon>Bacilli</taxon>
        <taxon>Bacillales</taxon>
        <taxon>Alicyclobacillaceae</taxon>
        <taxon>Alicyclobacillus</taxon>
    </lineage>
</organism>
<gene>
    <name evidence="2" type="ORF">K1I37_08515</name>
</gene>
<dbReference type="Proteomes" id="UP000829401">
    <property type="component" value="Chromosome"/>
</dbReference>
<evidence type="ECO:0000313" key="2">
    <source>
        <dbReference type="EMBL" id="UNO50485.1"/>
    </source>
</evidence>
<dbReference type="OrthoDB" id="4376109at2"/>
<evidence type="ECO:0000256" key="1">
    <source>
        <dbReference type="SAM" id="SignalP"/>
    </source>
</evidence>
<dbReference type="EMBL" id="CP080467">
    <property type="protein sequence ID" value="UNO50485.1"/>
    <property type="molecule type" value="Genomic_DNA"/>
</dbReference>
<sequence length="138" mass="14845">MFRIKNRFASWLAALFVSTIGLSAALPATVVRAQTTPVAVHTATKKTTVQIVSSNLYVHHNQYASVTIHTSPGAHCTIEVVYKSGSSHAKGLDAKTAPSSGVVTWSWKIGPSTTLGTWPVYITANNTSIHTYLHVQRA</sequence>
<reference evidence="3" key="1">
    <citation type="journal article" date="2022" name="G3 (Bethesda)">
        <title>Unveiling the complete genome sequence of Alicyclobacillus acidoterrestris DSM 3922T, a taint-producing strain.</title>
        <authorList>
            <person name="Leonardo I.C."/>
            <person name="Barreto Crespo M.T."/>
            <person name="Gaspar F.B."/>
        </authorList>
    </citation>
    <scope>NUCLEOTIDE SEQUENCE [LARGE SCALE GENOMIC DNA]</scope>
    <source>
        <strain evidence="3">DSM 3922</strain>
    </source>
</reference>
<dbReference type="AlphaFoldDB" id="A0A9E7CT04"/>
<protein>
    <submittedName>
        <fullName evidence="2">Uncharacterized protein</fullName>
    </submittedName>
</protein>
<keyword evidence="3" id="KW-1185">Reference proteome</keyword>
<dbReference type="KEGG" id="aaco:K1I37_08515"/>
<name>A0A9E7CT04_ALIAG</name>
<evidence type="ECO:0000313" key="3">
    <source>
        <dbReference type="Proteomes" id="UP000829401"/>
    </source>
</evidence>
<dbReference type="RefSeq" id="WP_152498862.1">
    <property type="nucleotide sequence ID" value="NZ_AURB01000179.1"/>
</dbReference>
<accession>A0A9E7CT04</accession>
<keyword evidence="1" id="KW-0732">Signal</keyword>
<proteinExistence type="predicted"/>
<feature type="chain" id="PRO_5038956601" evidence="1">
    <location>
        <begin position="25"/>
        <end position="138"/>
    </location>
</feature>